<dbReference type="NCBIfam" id="TIGR02737">
    <property type="entry name" value="caa3_CtaG"/>
    <property type="match status" value="1"/>
</dbReference>
<evidence type="ECO:0000256" key="5">
    <source>
        <dbReference type="ARBA" id="ARBA00023136"/>
    </source>
</evidence>
<dbReference type="InterPro" id="IPR014108">
    <property type="entry name" value="Caa3-assmbl_CtaG"/>
</dbReference>
<gene>
    <name evidence="7" type="ORF">SY83_03625</name>
</gene>
<dbReference type="OrthoDB" id="128422at2"/>
<keyword evidence="8" id="KW-1185">Reference proteome</keyword>
<comment type="subcellular location">
    <subcellularLocation>
        <location evidence="1">Cell membrane</location>
        <topology evidence="1">Multi-pass membrane protein</topology>
    </subcellularLocation>
</comment>
<reference evidence="7 8" key="1">
    <citation type="submission" date="2015-01" db="EMBL/GenBank/DDBJ databases">
        <title>Paenibacillus swuensis/DY6/whole genome sequencing.</title>
        <authorList>
            <person name="Kim M.K."/>
            <person name="Srinivasan S."/>
            <person name="Lee J.-J."/>
        </authorList>
    </citation>
    <scope>NUCLEOTIDE SEQUENCE [LARGE SCALE GENOMIC DNA]</scope>
    <source>
        <strain evidence="7 8">DY6</strain>
    </source>
</reference>
<organism evidence="7 8">
    <name type="scientific">Paenibacillus swuensis</name>
    <dbReference type="NCBI Taxonomy" id="1178515"/>
    <lineage>
        <taxon>Bacteria</taxon>
        <taxon>Bacillati</taxon>
        <taxon>Bacillota</taxon>
        <taxon>Bacilli</taxon>
        <taxon>Bacillales</taxon>
        <taxon>Paenibacillaceae</taxon>
        <taxon>Paenibacillus</taxon>
    </lineage>
</organism>
<evidence type="ECO:0000313" key="7">
    <source>
        <dbReference type="EMBL" id="ANE45549.1"/>
    </source>
</evidence>
<evidence type="ECO:0000256" key="6">
    <source>
        <dbReference type="SAM" id="Phobius"/>
    </source>
</evidence>
<evidence type="ECO:0000313" key="8">
    <source>
        <dbReference type="Proteomes" id="UP000076927"/>
    </source>
</evidence>
<evidence type="ECO:0000256" key="3">
    <source>
        <dbReference type="ARBA" id="ARBA00022692"/>
    </source>
</evidence>
<evidence type="ECO:0000256" key="4">
    <source>
        <dbReference type="ARBA" id="ARBA00022989"/>
    </source>
</evidence>
<evidence type="ECO:0000256" key="1">
    <source>
        <dbReference type="ARBA" id="ARBA00004651"/>
    </source>
</evidence>
<keyword evidence="4 6" id="KW-1133">Transmembrane helix</keyword>
<dbReference type="InterPro" id="IPR019108">
    <property type="entry name" value="Caa3_assmbl_CtaG-rel"/>
</dbReference>
<feature type="transmembrane region" description="Helical" evidence="6">
    <location>
        <begin position="117"/>
        <end position="136"/>
    </location>
</feature>
<dbReference type="GO" id="GO:0005886">
    <property type="term" value="C:plasma membrane"/>
    <property type="evidence" value="ECO:0007669"/>
    <property type="project" value="UniProtKB-SubCell"/>
</dbReference>
<feature type="transmembrane region" description="Helical" evidence="6">
    <location>
        <begin position="6"/>
        <end position="31"/>
    </location>
</feature>
<keyword evidence="5 6" id="KW-0472">Membrane</keyword>
<dbReference type="EMBL" id="CP011388">
    <property type="protein sequence ID" value="ANE45549.1"/>
    <property type="molecule type" value="Genomic_DNA"/>
</dbReference>
<dbReference type="KEGG" id="pswu:SY83_03625"/>
<feature type="transmembrane region" description="Helical" evidence="6">
    <location>
        <begin position="257"/>
        <end position="278"/>
    </location>
</feature>
<name>A0A172TES6_9BACL</name>
<dbReference type="AlphaFoldDB" id="A0A172TES6"/>
<dbReference type="Proteomes" id="UP000076927">
    <property type="component" value="Chromosome"/>
</dbReference>
<protein>
    <submittedName>
        <fullName evidence="7">Cytochrome C oxidase assembly protein</fullName>
    </submittedName>
</protein>
<feature type="transmembrane region" description="Helical" evidence="6">
    <location>
        <begin position="148"/>
        <end position="167"/>
    </location>
</feature>
<keyword evidence="3 6" id="KW-0812">Transmembrane</keyword>
<proteinExistence type="predicted"/>
<feature type="transmembrane region" description="Helical" evidence="6">
    <location>
        <begin position="51"/>
        <end position="68"/>
    </location>
</feature>
<dbReference type="PATRIC" id="fig|1178515.4.peg.718"/>
<dbReference type="RefSeq" id="WP_068604334.1">
    <property type="nucleotide sequence ID" value="NZ_CP011388.1"/>
</dbReference>
<evidence type="ECO:0000256" key="2">
    <source>
        <dbReference type="ARBA" id="ARBA00022475"/>
    </source>
</evidence>
<feature type="transmembrane region" description="Helical" evidence="6">
    <location>
        <begin position="188"/>
        <end position="206"/>
    </location>
</feature>
<keyword evidence="2" id="KW-1003">Cell membrane</keyword>
<dbReference type="Pfam" id="PF09678">
    <property type="entry name" value="Caa3_CtaG"/>
    <property type="match status" value="1"/>
</dbReference>
<accession>A0A172TES6</accession>
<feature type="transmembrane region" description="Helical" evidence="6">
    <location>
        <begin position="74"/>
        <end position="96"/>
    </location>
</feature>
<sequence>MWGLDVFGYTALFSPFFMIFMLFIAASYWLLTGPQRNRFKDSVPVTKRQQTLFYTGLFLFYLVQGGPLDLMGHLMFTFHMLVMSISYIIVPPLILLGIPAWIWRPFLRKLGNPQNRALMHPIFTAVLFNTMFSFYHIPQVHDTIMTNYALHTAYYLALLVAAFMMWWHIMCPVPEYNRLTELRKMGYIFLNGLLLTPSCALIIFAGDPMYAVYNDPKVWADAMGYCVPGNPADLLKMFEGGPSTVFNLMSPLDDQQLGGTLMKLLQEAVFGVILAYVFRQWFKRENKEENITRNGQPI</sequence>
<dbReference type="STRING" id="1178515.SY83_03625"/>